<organism evidence="3">
    <name type="scientific">Paulinella chromatophora</name>
    <dbReference type="NCBI Taxonomy" id="39717"/>
    <lineage>
        <taxon>Eukaryota</taxon>
        <taxon>Sar</taxon>
        <taxon>Rhizaria</taxon>
        <taxon>Cercozoa</taxon>
        <taxon>Imbricatea</taxon>
        <taxon>Silicofilosea</taxon>
        <taxon>Euglyphida</taxon>
        <taxon>Paulinellidae</taxon>
        <taxon>Paulinella</taxon>
    </lineage>
</organism>
<keyword evidence="2" id="KW-0812">Transmembrane</keyword>
<comment type="similarity">
    <text evidence="1">Belongs to the ycf20 family.</text>
</comment>
<dbReference type="AlphaFoldDB" id="B1X5P4"/>
<gene>
    <name evidence="3" type="ordered locus">PCC_0853</name>
</gene>
<name>B1X5P4_PAUCH</name>
<dbReference type="InterPro" id="IPR007572">
    <property type="entry name" value="Uncharacterised_Ycf20"/>
</dbReference>
<evidence type="ECO:0000256" key="2">
    <source>
        <dbReference type="SAM" id="Phobius"/>
    </source>
</evidence>
<evidence type="ECO:0000313" key="3">
    <source>
        <dbReference type="EMBL" id="ACB43263.1"/>
    </source>
</evidence>
<reference evidence="3" key="2">
    <citation type="journal article" date="2008" name="Curr. Biol.">
        <title>Chromatophore genome sequence of Paulinella sheds light on acquisition of photosynthesis by eukaryotes.</title>
        <authorList>
            <person name="Nowack E.C.M."/>
            <person name="Melkonian M."/>
            <person name="Gloeckner G."/>
        </authorList>
    </citation>
    <scope>NUCLEOTIDE SEQUENCE [LARGE SCALE GENOMIC DNA]</scope>
</reference>
<evidence type="ECO:0008006" key="4">
    <source>
        <dbReference type="Google" id="ProtNLM"/>
    </source>
</evidence>
<accession>B1X5P4</accession>
<feature type="transmembrane region" description="Helical" evidence="2">
    <location>
        <begin position="32"/>
        <end position="52"/>
    </location>
</feature>
<dbReference type="Pfam" id="PF04483">
    <property type="entry name" value="DUF565"/>
    <property type="match status" value="1"/>
</dbReference>
<keyword evidence="2" id="KW-1133">Transmembrane helix</keyword>
<sequence length="111" mass="12728">MLFQNTRLERGKQIALNMLSSSVGGNWRRRSLGLLSLLIGFYAGSSLTVYYLQEIGQRPLVALTMVIFMELLVRLRTRVNRKPWPMLWLILDNLRIGAIYSVILEAFKLGS</sequence>
<keyword evidence="2" id="KW-0472">Membrane</keyword>
<dbReference type="RefSeq" id="YP_002049473.1">
    <property type="nucleotide sequence ID" value="NC_011087.1"/>
</dbReference>
<dbReference type="GeneID" id="6481525"/>
<geneLocation type="organellar chromatophore" evidence="3"/>
<reference evidence="3" key="1">
    <citation type="submission" date="2007-08" db="EMBL/GenBank/DDBJ databases">
        <authorList>
            <person name="Gloeckner G."/>
            <person name="Nowack E."/>
            <person name="Melkonian M."/>
        </authorList>
    </citation>
    <scope>NUCLEOTIDE SEQUENCE</scope>
</reference>
<keyword evidence="3" id="KW-0934">Plastid</keyword>
<proteinExistence type="inferred from homology"/>
<protein>
    <recommendedName>
        <fullName evidence="4">DUF565 domain-containing protein</fullName>
    </recommendedName>
</protein>
<evidence type="ECO:0000256" key="1">
    <source>
        <dbReference type="ARBA" id="ARBA00009846"/>
    </source>
</evidence>
<feature type="transmembrane region" description="Helical" evidence="2">
    <location>
        <begin position="58"/>
        <end position="75"/>
    </location>
</feature>
<dbReference type="EMBL" id="CP000815">
    <property type="protein sequence ID" value="ACB43263.1"/>
    <property type="molecule type" value="Genomic_DNA"/>
</dbReference>